<reference evidence="18 19" key="1">
    <citation type="submission" date="2019-09" db="EMBL/GenBank/DDBJ databases">
        <title>YIM 132180 draft genome.</title>
        <authorList>
            <person name="Zhang K."/>
        </authorList>
    </citation>
    <scope>NUCLEOTIDE SEQUENCE [LARGE SCALE GENOMIC DNA]</scope>
    <source>
        <strain evidence="18 19">YIM 132180</strain>
    </source>
</reference>
<evidence type="ECO:0000256" key="4">
    <source>
        <dbReference type="ARBA" id="ARBA00004496"/>
    </source>
</evidence>
<name>A0A7V7TWQ6_9HYPH</name>
<dbReference type="EC" id="3.1.26.4" evidence="6 14"/>
<keyword evidence="8 14" id="KW-0963">Cytoplasm</keyword>
<evidence type="ECO:0000256" key="13">
    <source>
        <dbReference type="ARBA" id="ARBA00023211"/>
    </source>
</evidence>
<dbReference type="CDD" id="cd07182">
    <property type="entry name" value="RNase_HII_bacteria_HII_like"/>
    <property type="match status" value="1"/>
</dbReference>
<dbReference type="InterPro" id="IPR024567">
    <property type="entry name" value="RNase_HII/HIII_dom"/>
</dbReference>
<proteinExistence type="inferred from homology"/>
<feature type="domain" description="RNase H type-2" evidence="17">
    <location>
        <begin position="33"/>
        <end position="222"/>
    </location>
</feature>
<evidence type="ECO:0000256" key="8">
    <source>
        <dbReference type="ARBA" id="ARBA00022490"/>
    </source>
</evidence>
<dbReference type="NCBIfam" id="NF000595">
    <property type="entry name" value="PRK00015.1-3"/>
    <property type="match status" value="1"/>
</dbReference>
<comment type="similarity">
    <text evidence="5 14 16">Belongs to the RNase HII family.</text>
</comment>
<dbReference type="AlphaFoldDB" id="A0A7V7TWQ6"/>
<evidence type="ECO:0000256" key="11">
    <source>
        <dbReference type="ARBA" id="ARBA00022759"/>
    </source>
</evidence>
<dbReference type="PANTHER" id="PTHR10954">
    <property type="entry name" value="RIBONUCLEASE H2 SUBUNIT A"/>
    <property type="match status" value="1"/>
</dbReference>
<evidence type="ECO:0000256" key="6">
    <source>
        <dbReference type="ARBA" id="ARBA00012180"/>
    </source>
</evidence>
<dbReference type="GO" id="GO:0043137">
    <property type="term" value="P:DNA replication, removal of RNA primer"/>
    <property type="evidence" value="ECO:0007669"/>
    <property type="project" value="TreeGrafter"/>
</dbReference>
<keyword evidence="19" id="KW-1185">Reference proteome</keyword>
<comment type="function">
    <text evidence="3 14 16">Endonuclease that specifically degrades the RNA of RNA-DNA hybrids.</text>
</comment>
<dbReference type="InterPro" id="IPR001352">
    <property type="entry name" value="RNase_HII/HIII"/>
</dbReference>
<dbReference type="Gene3D" id="3.30.420.10">
    <property type="entry name" value="Ribonuclease H-like superfamily/Ribonuclease H"/>
    <property type="match status" value="1"/>
</dbReference>
<protein>
    <recommendedName>
        <fullName evidence="7 14">Ribonuclease HII</fullName>
        <shortName evidence="14">RNase HII</shortName>
        <ecNumber evidence="6 14">3.1.26.4</ecNumber>
    </recommendedName>
</protein>
<dbReference type="RefSeq" id="WP_150969336.1">
    <property type="nucleotide sequence ID" value="NZ_VZDO01000005.1"/>
</dbReference>
<dbReference type="PROSITE" id="PS51975">
    <property type="entry name" value="RNASE_H_2"/>
    <property type="match status" value="1"/>
</dbReference>
<evidence type="ECO:0000256" key="16">
    <source>
        <dbReference type="RuleBase" id="RU003515"/>
    </source>
</evidence>
<dbReference type="Proteomes" id="UP000432089">
    <property type="component" value="Unassembled WGS sequence"/>
</dbReference>
<comment type="cofactor">
    <cofactor evidence="14 15">
        <name>Mn(2+)</name>
        <dbReference type="ChEBI" id="CHEBI:29035"/>
    </cofactor>
    <cofactor evidence="14 15">
        <name>Mg(2+)</name>
        <dbReference type="ChEBI" id="CHEBI:18420"/>
    </cofactor>
    <text evidence="14 15">Manganese or magnesium. Binds 1 divalent metal ion per monomer in the absence of substrate. May bind a second metal ion after substrate binding.</text>
</comment>
<dbReference type="Pfam" id="PF01351">
    <property type="entry name" value="RNase_HII"/>
    <property type="match status" value="1"/>
</dbReference>
<dbReference type="GO" id="GO:0003723">
    <property type="term" value="F:RNA binding"/>
    <property type="evidence" value="ECO:0007669"/>
    <property type="project" value="UniProtKB-UniRule"/>
</dbReference>
<feature type="binding site" evidence="14 15">
    <location>
        <position position="39"/>
    </location>
    <ligand>
        <name>a divalent metal cation</name>
        <dbReference type="ChEBI" id="CHEBI:60240"/>
    </ligand>
</feature>
<keyword evidence="12 14" id="KW-0378">Hydrolase</keyword>
<dbReference type="SUPFAM" id="SSF53098">
    <property type="entry name" value="Ribonuclease H-like"/>
    <property type="match status" value="1"/>
</dbReference>
<dbReference type="PANTHER" id="PTHR10954:SF18">
    <property type="entry name" value="RIBONUCLEASE HII"/>
    <property type="match status" value="1"/>
</dbReference>
<comment type="cofactor">
    <cofactor evidence="2">
        <name>Mg(2+)</name>
        <dbReference type="ChEBI" id="CHEBI:18420"/>
    </cofactor>
</comment>
<evidence type="ECO:0000256" key="2">
    <source>
        <dbReference type="ARBA" id="ARBA00001946"/>
    </source>
</evidence>
<organism evidence="18 19">
    <name type="scientific">Plantimonas leprariae</name>
    <dbReference type="NCBI Taxonomy" id="2615207"/>
    <lineage>
        <taxon>Bacteria</taxon>
        <taxon>Pseudomonadati</taxon>
        <taxon>Pseudomonadota</taxon>
        <taxon>Alphaproteobacteria</taxon>
        <taxon>Hyphomicrobiales</taxon>
        <taxon>Aurantimonadaceae</taxon>
        <taxon>Plantimonas</taxon>
    </lineage>
</organism>
<dbReference type="InterPro" id="IPR012337">
    <property type="entry name" value="RNaseH-like_sf"/>
</dbReference>
<dbReference type="GO" id="GO:0032299">
    <property type="term" value="C:ribonuclease H2 complex"/>
    <property type="evidence" value="ECO:0007669"/>
    <property type="project" value="TreeGrafter"/>
</dbReference>
<evidence type="ECO:0000256" key="7">
    <source>
        <dbReference type="ARBA" id="ARBA00019179"/>
    </source>
</evidence>
<evidence type="ECO:0000256" key="3">
    <source>
        <dbReference type="ARBA" id="ARBA00004065"/>
    </source>
</evidence>
<comment type="subcellular location">
    <subcellularLocation>
        <location evidence="4 14">Cytoplasm</location>
    </subcellularLocation>
</comment>
<dbReference type="GO" id="GO:0004523">
    <property type="term" value="F:RNA-DNA hybrid ribonuclease activity"/>
    <property type="evidence" value="ECO:0007669"/>
    <property type="project" value="UniProtKB-UniRule"/>
</dbReference>
<dbReference type="GO" id="GO:0006298">
    <property type="term" value="P:mismatch repair"/>
    <property type="evidence" value="ECO:0007669"/>
    <property type="project" value="TreeGrafter"/>
</dbReference>
<evidence type="ECO:0000256" key="1">
    <source>
        <dbReference type="ARBA" id="ARBA00000077"/>
    </source>
</evidence>
<evidence type="ECO:0000256" key="15">
    <source>
        <dbReference type="PROSITE-ProRule" id="PRU01319"/>
    </source>
</evidence>
<evidence type="ECO:0000256" key="14">
    <source>
        <dbReference type="HAMAP-Rule" id="MF_00052"/>
    </source>
</evidence>
<comment type="caution">
    <text evidence="18">The sequence shown here is derived from an EMBL/GenBank/DDBJ whole genome shotgun (WGS) entry which is preliminary data.</text>
</comment>
<evidence type="ECO:0000256" key="9">
    <source>
        <dbReference type="ARBA" id="ARBA00022722"/>
    </source>
</evidence>
<dbReference type="InterPro" id="IPR036397">
    <property type="entry name" value="RNaseH_sf"/>
</dbReference>
<keyword evidence="9 14" id="KW-0540">Nuclease</keyword>
<keyword evidence="13 14" id="KW-0464">Manganese</keyword>
<keyword evidence="11 14" id="KW-0255">Endonuclease</keyword>
<dbReference type="GO" id="GO:0030145">
    <property type="term" value="F:manganese ion binding"/>
    <property type="evidence" value="ECO:0007669"/>
    <property type="project" value="UniProtKB-UniRule"/>
</dbReference>
<dbReference type="HAMAP" id="MF_00052_B">
    <property type="entry name" value="RNase_HII_B"/>
    <property type="match status" value="1"/>
</dbReference>
<evidence type="ECO:0000256" key="10">
    <source>
        <dbReference type="ARBA" id="ARBA00022723"/>
    </source>
</evidence>
<dbReference type="GO" id="GO:0005737">
    <property type="term" value="C:cytoplasm"/>
    <property type="evidence" value="ECO:0007669"/>
    <property type="project" value="UniProtKB-SubCell"/>
</dbReference>
<accession>A0A7V7TWQ6</accession>
<dbReference type="InterPro" id="IPR022898">
    <property type="entry name" value="RNase_HII"/>
</dbReference>
<feature type="binding site" evidence="14 15">
    <location>
        <position position="130"/>
    </location>
    <ligand>
        <name>a divalent metal cation</name>
        <dbReference type="ChEBI" id="CHEBI:60240"/>
    </ligand>
</feature>
<gene>
    <name evidence="14" type="primary">rnhB</name>
    <name evidence="18" type="ORF">F6X38_08775</name>
</gene>
<keyword evidence="10 14" id="KW-0479">Metal-binding</keyword>
<evidence type="ECO:0000313" key="18">
    <source>
        <dbReference type="EMBL" id="KAB0680263.1"/>
    </source>
</evidence>
<dbReference type="EMBL" id="VZDO01000005">
    <property type="protein sequence ID" value="KAB0680263.1"/>
    <property type="molecule type" value="Genomic_DNA"/>
</dbReference>
<sequence length="227" mass="24048">MPRRRPDSSTPSRIRHILPDFAIERERLLSGAASVAGIDEAGRGPLAGPVVAAAVILDPDAIPIGLDDSKKLSAAARERLFAEILAHTTVAIGSSSAEEIDRLNIRQATLLAMHRAAVGLAADACHFLVDGNDVPPLLAQRASFVIGGDSRSLSIAAASIVAKVMRDRMMARLGEAFPHYGFERHAGYGTPDHLAALRRYGPCSHHRRSFAPVRNAKAAGSEPAASN</sequence>
<evidence type="ECO:0000259" key="17">
    <source>
        <dbReference type="PROSITE" id="PS51975"/>
    </source>
</evidence>
<evidence type="ECO:0000256" key="5">
    <source>
        <dbReference type="ARBA" id="ARBA00007383"/>
    </source>
</evidence>
<evidence type="ECO:0000313" key="19">
    <source>
        <dbReference type="Proteomes" id="UP000432089"/>
    </source>
</evidence>
<evidence type="ECO:0000256" key="12">
    <source>
        <dbReference type="ARBA" id="ARBA00022801"/>
    </source>
</evidence>
<comment type="catalytic activity">
    <reaction evidence="1 14 15 16">
        <text>Endonucleolytic cleavage to 5'-phosphomonoester.</text>
        <dbReference type="EC" id="3.1.26.4"/>
    </reaction>
</comment>
<feature type="binding site" evidence="14 15">
    <location>
        <position position="40"/>
    </location>
    <ligand>
        <name>a divalent metal cation</name>
        <dbReference type="ChEBI" id="CHEBI:60240"/>
    </ligand>
</feature>